<gene>
    <name evidence="11" type="ORF">C3B54_11878</name>
</gene>
<comment type="similarity">
    <text evidence="2 9">Belongs to the uroporphyrinogen-III synthase family.</text>
</comment>
<dbReference type="GO" id="GO:0006782">
    <property type="term" value="P:protoporphyrinogen IX biosynthetic process"/>
    <property type="evidence" value="ECO:0007669"/>
    <property type="project" value="UniProtKB-UniRule"/>
</dbReference>
<keyword evidence="4 9" id="KW-0456">Lyase</keyword>
<comment type="pathway">
    <text evidence="1 9">Porphyrin-containing compound metabolism; protoporphyrin-IX biosynthesis; coproporphyrinogen-III from 5-aminolevulinate: step 3/4.</text>
</comment>
<dbReference type="GO" id="GO:0006780">
    <property type="term" value="P:uroporphyrinogen III biosynthetic process"/>
    <property type="evidence" value="ECO:0007669"/>
    <property type="project" value="UniProtKB-UniRule"/>
</dbReference>
<organism evidence="11 12">
    <name type="scientific">Pontimonas salivibrio</name>
    <dbReference type="NCBI Taxonomy" id="1159327"/>
    <lineage>
        <taxon>Bacteria</taxon>
        <taxon>Bacillati</taxon>
        <taxon>Actinomycetota</taxon>
        <taxon>Actinomycetes</taxon>
        <taxon>Micrococcales</taxon>
        <taxon>Microbacteriaceae</taxon>
        <taxon>Pontimonas</taxon>
    </lineage>
</organism>
<dbReference type="RefSeq" id="WP_104913406.1">
    <property type="nucleotide sequence ID" value="NZ_CP026923.1"/>
</dbReference>
<name>A0A2L2BQA9_9MICO</name>
<dbReference type="InterPro" id="IPR036108">
    <property type="entry name" value="4pyrrol_syn_uPrphyn_synt_sf"/>
</dbReference>
<evidence type="ECO:0000256" key="8">
    <source>
        <dbReference type="ARBA" id="ARBA00048617"/>
    </source>
</evidence>
<dbReference type="EC" id="4.2.1.75" evidence="3 9"/>
<evidence type="ECO:0000256" key="9">
    <source>
        <dbReference type="RuleBase" id="RU366031"/>
    </source>
</evidence>
<dbReference type="OrthoDB" id="5114696at2"/>
<dbReference type="PANTHER" id="PTHR38042:SF1">
    <property type="entry name" value="UROPORPHYRINOGEN-III SYNTHASE, CHLOROPLASTIC"/>
    <property type="match status" value="1"/>
</dbReference>
<accession>A0A2L2BQA9</accession>
<dbReference type="UniPathway" id="UPA00251">
    <property type="reaction ID" value="UER00320"/>
</dbReference>
<dbReference type="SUPFAM" id="SSF69618">
    <property type="entry name" value="HemD-like"/>
    <property type="match status" value="1"/>
</dbReference>
<evidence type="ECO:0000256" key="3">
    <source>
        <dbReference type="ARBA" id="ARBA00013109"/>
    </source>
</evidence>
<evidence type="ECO:0000256" key="2">
    <source>
        <dbReference type="ARBA" id="ARBA00008133"/>
    </source>
</evidence>
<dbReference type="AlphaFoldDB" id="A0A2L2BQA9"/>
<evidence type="ECO:0000259" key="10">
    <source>
        <dbReference type="Pfam" id="PF02602"/>
    </source>
</evidence>
<keyword evidence="12" id="KW-1185">Reference proteome</keyword>
<dbReference type="InterPro" id="IPR003754">
    <property type="entry name" value="4pyrrol_synth_uPrphyn_synth"/>
</dbReference>
<dbReference type="Proteomes" id="UP000243077">
    <property type="component" value="Chromosome"/>
</dbReference>
<dbReference type="KEGG" id="psai:C3B54_11878"/>
<dbReference type="CDD" id="cd06578">
    <property type="entry name" value="HemD"/>
    <property type="match status" value="1"/>
</dbReference>
<dbReference type="EMBL" id="CP026923">
    <property type="protein sequence ID" value="AVG23851.1"/>
    <property type="molecule type" value="Genomic_DNA"/>
</dbReference>
<comment type="function">
    <text evidence="6 9">Catalyzes cyclization of the linear tetrapyrrole, hydroxymethylbilane, to the macrocyclic uroporphyrinogen III.</text>
</comment>
<evidence type="ECO:0000256" key="5">
    <source>
        <dbReference type="ARBA" id="ARBA00023244"/>
    </source>
</evidence>
<reference evidence="11 12" key="1">
    <citation type="submission" date="2018-02" db="EMBL/GenBank/DDBJ databases">
        <title>Complete genome of the streamlined marine actinobacterium Pontimonas salivibrio CL-TW6 adapted to coastal planktonic lifestype.</title>
        <authorList>
            <person name="Cho B.C."/>
            <person name="Hardies S.C."/>
            <person name="Jang G.I."/>
            <person name="Hwang C.Y."/>
        </authorList>
    </citation>
    <scope>NUCLEOTIDE SEQUENCE [LARGE SCALE GENOMIC DNA]</scope>
    <source>
        <strain evidence="11 12">CL-TW6</strain>
    </source>
</reference>
<comment type="catalytic activity">
    <reaction evidence="8 9">
        <text>hydroxymethylbilane = uroporphyrinogen III + H2O</text>
        <dbReference type="Rhea" id="RHEA:18965"/>
        <dbReference type="ChEBI" id="CHEBI:15377"/>
        <dbReference type="ChEBI" id="CHEBI:57308"/>
        <dbReference type="ChEBI" id="CHEBI:57845"/>
        <dbReference type="EC" id="4.2.1.75"/>
    </reaction>
</comment>
<protein>
    <recommendedName>
        <fullName evidence="7 9">Uroporphyrinogen-III synthase</fullName>
        <ecNumber evidence="3 9">4.2.1.75</ecNumber>
    </recommendedName>
</protein>
<evidence type="ECO:0000256" key="4">
    <source>
        <dbReference type="ARBA" id="ARBA00023239"/>
    </source>
</evidence>
<evidence type="ECO:0000256" key="1">
    <source>
        <dbReference type="ARBA" id="ARBA00004772"/>
    </source>
</evidence>
<feature type="domain" description="Tetrapyrrole biosynthesis uroporphyrinogen III synthase" evidence="10">
    <location>
        <begin position="16"/>
        <end position="236"/>
    </location>
</feature>
<dbReference type="Gene3D" id="3.40.50.10090">
    <property type="match status" value="2"/>
</dbReference>
<evidence type="ECO:0000313" key="11">
    <source>
        <dbReference type="EMBL" id="AVG23851.1"/>
    </source>
</evidence>
<evidence type="ECO:0000256" key="7">
    <source>
        <dbReference type="ARBA" id="ARBA00040167"/>
    </source>
</evidence>
<proteinExistence type="inferred from homology"/>
<keyword evidence="5 9" id="KW-0627">Porphyrin biosynthesis</keyword>
<sequence length="255" mass="27041">MNVLLIRPRRNEDDRAALDAKGIQTIVEPWLEVAAVANEAGAMRLVELLGAPGPKWLVVTSLNAIDFWQQQLPAGLLEATIAENPSIRFAAIGESTARRARELGATEVLLAEEGTSRYVADAIAVHEPAPVVLPSGSISMGSIPDRLQPKGFVMHEEVFYTTTVVDTPPPSARQVREGRLDAVVLRSPSAARALQQHCPDPHPSVALIATGPTTAAEMARLGLRVSATSPSSSPAAVADTVAQALTTRHSEDTAE</sequence>
<dbReference type="GO" id="GO:0004852">
    <property type="term" value="F:uroporphyrinogen-III synthase activity"/>
    <property type="evidence" value="ECO:0007669"/>
    <property type="project" value="UniProtKB-UniRule"/>
</dbReference>
<dbReference type="PANTHER" id="PTHR38042">
    <property type="entry name" value="UROPORPHYRINOGEN-III SYNTHASE, CHLOROPLASTIC"/>
    <property type="match status" value="1"/>
</dbReference>
<dbReference type="Pfam" id="PF02602">
    <property type="entry name" value="HEM4"/>
    <property type="match status" value="1"/>
</dbReference>
<dbReference type="InterPro" id="IPR039793">
    <property type="entry name" value="UROS/Hem4"/>
</dbReference>
<evidence type="ECO:0000313" key="12">
    <source>
        <dbReference type="Proteomes" id="UP000243077"/>
    </source>
</evidence>
<evidence type="ECO:0000256" key="6">
    <source>
        <dbReference type="ARBA" id="ARBA00037589"/>
    </source>
</evidence>